<keyword evidence="2" id="KW-1185">Reference proteome</keyword>
<gene>
    <name evidence="1" type="ORF">LARV_03822</name>
</gene>
<dbReference type="Proteomes" id="UP000055060">
    <property type="component" value="Unassembled WGS sequence"/>
</dbReference>
<dbReference type="GO" id="GO:0030638">
    <property type="term" value="P:polyketide metabolic process"/>
    <property type="evidence" value="ECO:0007669"/>
    <property type="project" value="InterPro"/>
</dbReference>
<dbReference type="OrthoDB" id="158434at2"/>
<evidence type="ECO:0000313" key="1">
    <source>
        <dbReference type="EMBL" id="GAP16026.1"/>
    </source>
</evidence>
<dbReference type="InterPro" id="IPR009959">
    <property type="entry name" value="Cyclase_SnoaL-like"/>
</dbReference>
<dbReference type="RefSeq" id="WP_075075418.1">
    <property type="nucleotide sequence ID" value="NZ_DF967973.1"/>
</dbReference>
<sequence length="221" mass="24871">MKRMPRETVIGFFEQILNQRRFDLIDEYFDASSISHNPPYVGCGLLTTEREDKVLVRLVAPGGPAVGLVLPGDEILEAADAQHTWTGYEALKAGLWGQGVIGTRVVLQLRRGEELLEATVERGLVAGFDQHFGAIRDAFIHYLEEEARDLTTTVERVVEQGDLVAVYAINRATSSEYNRQAVWAECDIFRVADGRIVESWGIEDGQSWMRQQGFRFTPPEE</sequence>
<name>A0A0K8MYB1_9CHLR</name>
<dbReference type="Gene3D" id="3.10.450.50">
    <property type="match status" value="1"/>
</dbReference>
<dbReference type="InterPro" id="IPR036034">
    <property type="entry name" value="PDZ_sf"/>
</dbReference>
<organism evidence="1">
    <name type="scientific">Longilinea arvoryzae</name>
    <dbReference type="NCBI Taxonomy" id="360412"/>
    <lineage>
        <taxon>Bacteria</taxon>
        <taxon>Bacillati</taxon>
        <taxon>Chloroflexota</taxon>
        <taxon>Anaerolineae</taxon>
        <taxon>Anaerolineales</taxon>
        <taxon>Anaerolineaceae</taxon>
        <taxon>Longilinea</taxon>
    </lineage>
</organism>
<proteinExistence type="predicted"/>
<reference evidence="1" key="1">
    <citation type="submission" date="2015-07" db="EMBL/GenBank/DDBJ databases">
        <title>Draft Genome Sequences of Anaerolinea thermolimosa IMO-1, Bellilinea caldifistulae GOMI-1, Leptolinea tardivitalis YMTK-2, Levilinea saccharolytica KIBI-1,Longilinea arvoryzae KOME-1, Previously Described as Members of the Anaerolineaceae (Chloroflexi).</title>
        <authorList>
            <person name="Sekiguchi Y."/>
            <person name="Ohashi A."/>
            <person name="Matsuura N."/>
            <person name="Tourlousse M.D."/>
        </authorList>
    </citation>
    <scope>NUCLEOTIDE SEQUENCE [LARGE SCALE GENOMIC DNA]</scope>
    <source>
        <strain evidence="1">KOME-1</strain>
    </source>
</reference>
<dbReference type="SUPFAM" id="SSF54427">
    <property type="entry name" value="NTF2-like"/>
    <property type="match status" value="1"/>
</dbReference>
<dbReference type="EMBL" id="DF967973">
    <property type="protein sequence ID" value="GAP16026.1"/>
    <property type="molecule type" value="Genomic_DNA"/>
</dbReference>
<accession>A0A0K8MYB1</accession>
<dbReference type="SUPFAM" id="SSF50156">
    <property type="entry name" value="PDZ domain-like"/>
    <property type="match status" value="1"/>
</dbReference>
<dbReference type="InterPro" id="IPR032710">
    <property type="entry name" value="NTF2-like_dom_sf"/>
</dbReference>
<protein>
    <submittedName>
        <fullName evidence="1">Uncharacterized protein conserved in bacteria</fullName>
    </submittedName>
</protein>
<dbReference type="STRING" id="360412.LARV_03822"/>
<dbReference type="AlphaFoldDB" id="A0A0K8MYB1"/>
<dbReference type="Pfam" id="PF07366">
    <property type="entry name" value="SnoaL"/>
    <property type="match status" value="1"/>
</dbReference>
<evidence type="ECO:0000313" key="2">
    <source>
        <dbReference type="Proteomes" id="UP000055060"/>
    </source>
</evidence>